<evidence type="ECO:0000313" key="15">
    <source>
        <dbReference type="RefSeq" id="XP_022082881.1"/>
    </source>
</evidence>
<accession>A0A8B7XSF4</accession>
<dbReference type="PROSITE" id="PS00107">
    <property type="entry name" value="PROTEIN_KINASE_ATP"/>
    <property type="match status" value="1"/>
</dbReference>
<evidence type="ECO:0000259" key="13">
    <source>
        <dbReference type="PROSITE" id="PS50835"/>
    </source>
</evidence>
<dbReference type="PROSITE" id="PS50835">
    <property type="entry name" value="IG_LIKE"/>
    <property type="match status" value="1"/>
</dbReference>
<evidence type="ECO:0000256" key="8">
    <source>
        <dbReference type="ARBA" id="ARBA00051243"/>
    </source>
</evidence>
<keyword evidence="6" id="KW-0675">Receptor</keyword>
<keyword evidence="14" id="KW-1185">Reference proteome</keyword>
<evidence type="ECO:0000256" key="9">
    <source>
        <dbReference type="PROSITE-ProRule" id="PRU10141"/>
    </source>
</evidence>
<keyword evidence="11" id="KW-0732">Signal</keyword>
<evidence type="ECO:0000259" key="12">
    <source>
        <dbReference type="PROSITE" id="PS50011"/>
    </source>
</evidence>
<dbReference type="SMART" id="SM00219">
    <property type="entry name" value="TyrKc"/>
    <property type="match status" value="1"/>
</dbReference>
<keyword evidence="4 10" id="KW-1133">Transmembrane helix</keyword>
<feature type="domain" description="Ig-like" evidence="13">
    <location>
        <begin position="127"/>
        <end position="233"/>
    </location>
</feature>
<dbReference type="KEGG" id="aplc:110975069"/>
<dbReference type="Gene3D" id="2.60.40.10">
    <property type="entry name" value="Immunoglobulins"/>
    <property type="match status" value="1"/>
</dbReference>
<feature type="transmembrane region" description="Helical" evidence="10">
    <location>
        <begin position="260"/>
        <end position="281"/>
    </location>
</feature>
<dbReference type="Gene3D" id="1.10.510.10">
    <property type="entry name" value="Transferase(Phosphotransferase) domain 1"/>
    <property type="match status" value="1"/>
</dbReference>
<evidence type="ECO:0000313" key="14">
    <source>
        <dbReference type="Proteomes" id="UP000694845"/>
    </source>
</evidence>
<keyword evidence="9" id="KW-0547">Nucleotide-binding</keyword>
<evidence type="ECO:0000256" key="1">
    <source>
        <dbReference type="ARBA" id="ARBA00004167"/>
    </source>
</evidence>
<comment type="subcellular location">
    <subcellularLocation>
        <location evidence="1">Membrane</location>
        <topology evidence="1">Single-pass membrane protein</topology>
    </subcellularLocation>
</comment>
<keyword evidence="3 10" id="KW-0812">Transmembrane</keyword>
<dbReference type="GO" id="GO:0004714">
    <property type="term" value="F:transmembrane receptor protein tyrosine kinase activity"/>
    <property type="evidence" value="ECO:0007669"/>
    <property type="project" value="UniProtKB-EC"/>
</dbReference>
<gene>
    <name evidence="15" type="primary">LOC110975069</name>
</gene>
<dbReference type="GO" id="GO:0043235">
    <property type="term" value="C:receptor complex"/>
    <property type="evidence" value="ECO:0007669"/>
    <property type="project" value="TreeGrafter"/>
</dbReference>
<reference evidence="15" key="1">
    <citation type="submission" date="2025-08" db="UniProtKB">
        <authorList>
            <consortium name="RefSeq"/>
        </authorList>
    </citation>
    <scope>IDENTIFICATION</scope>
</reference>
<evidence type="ECO:0000256" key="6">
    <source>
        <dbReference type="ARBA" id="ARBA00023170"/>
    </source>
</evidence>
<keyword evidence="5 10" id="KW-0472">Membrane</keyword>
<dbReference type="PROSITE" id="PS00109">
    <property type="entry name" value="PROTEIN_KINASE_TYR"/>
    <property type="match status" value="1"/>
</dbReference>
<dbReference type="InterPro" id="IPR011009">
    <property type="entry name" value="Kinase-like_dom_sf"/>
</dbReference>
<dbReference type="GO" id="GO:0005886">
    <property type="term" value="C:plasma membrane"/>
    <property type="evidence" value="ECO:0007669"/>
    <property type="project" value="TreeGrafter"/>
</dbReference>
<dbReference type="InterPro" id="IPR008266">
    <property type="entry name" value="Tyr_kinase_AS"/>
</dbReference>
<dbReference type="RefSeq" id="XP_022082881.1">
    <property type="nucleotide sequence ID" value="XM_022227189.1"/>
</dbReference>
<comment type="catalytic activity">
    <reaction evidence="8">
        <text>L-tyrosyl-[protein] + ATP = O-phospho-L-tyrosyl-[protein] + ADP + H(+)</text>
        <dbReference type="Rhea" id="RHEA:10596"/>
        <dbReference type="Rhea" id="RHEA-COMP:10136"/>
        <dbReference type="Rhea" id="RHEA-COMP:20101"/>
        <dbReference type="ChEBI" id="CHEBI:15378"/>
        <dbReference type="ChEBI" id="CHEBI:30616"/>
        <dbReference type="ChEBI" id="CHEBI:46858"/>
        <dbReference type="ChEBI" id="CHEBI:61978"/>
        <dbReference type="ChEBI" id="CHEBI:456216"/>
        <dbReference type="EC" id="2.7.10.1"/>
    </reaction>
</comment>
<dbReference type="AlphaFoldDB" id="A0A8B7XSF4"/>
<feature type="domain" description="Protein kinase" evidence="12">
    <location>
        <begin position="330"/>
        <end position="507"/>
    </location>
</feature>
<feature type="chain" id="PRO_5034417971" description="receptor protein-tyrosine kinase" evidence="11">
    <location>
        <begin position="33"/>
        <end position="507"/>
    </location>
</feature>
<evidence type="ECO:0000256" key="10">
    <source>
        <dbReference type="SAM" id="Phobius"/>
    </source>
</evidence>
<evidence type="ECO:0000256" key="5">
    <source>
        <dbReference type="ARBA" id="ARBA00023136"/>
    </source>
</evidence>
<protein>
    <recommendedName>
        <fullName evidence="2">receptor protein-tyrosine kinase</fullName>
        <ecNumber evidence="2">2.7.10.1</ecNumber>
    </recommendedName>
</protein>
<dbReference type="Gene3D" id="3.30.200.20">
    <property type="entry name" value="Phosphorylase Kinase, domain 1"/>
    <property type="match status" value="1"/>
</dbReference>
<dbReference type="InterPro" id="IPR050122">
    <property type="entry name" value="RTK"/>
</dbReference>
<feature type="binding site" evidence="9">
    <location>
        <position position="364"/>
    </location>
    <ligand>
        <name>ATP</name>
        <dbReference type="ChEBI" id="CHEBI:30616"/>
    </ligand>
</feature>
<dbReference type="PANTHER" id="PTHR24416">
    <property type="entry name" value="TYROSINE-PROTEIN KINASE RECEPTOR"/>
    <property type="match status" value="1"/>
</dbReference>
<keyword evidence="9" id="KW-0067">ATP-binding</keyword>
<evidence type="ECO:0000256" key="3">
    <source>
        <dbReference type="ARBA" id="ARBA00022692"/>
    </source>
</evidence>
<proteinExistence type="predicted"/>
<dbReference type="InterPro" id="IPR007110">
    <property type="entry name" value="Ig-like_dom"/>
</dbReference>
<dbReference type="PROSITE" id="PS50011">
    <property type="entry name" value="PROTEIN_KINASE_DOM"/>
    <property type="match status" value="1"/>
</dbReference>
<name>A0A8B7XSF4_ACAPL</name>
<dbReference type="OrthoDB" id="5982051at2759"/>
<evidence type="ECO:0000256" key="2">
    <source>
        <dbReference type="ARBA" id="ARBA00011902"/>
    </source>
</evidence>
<dbReference type="PANTHER" id="PTHR24416:SF621">
    <property type="entry name" value="TYROSINE KINASE RECEPTOR CAD96CA"/>
    <property type="match status" value="1"/>
</dbReference>
<dbReference type="EC" id="2.7.10.1" evidence="2"/>
<evidence type="ECO:0000256" key="11">
    <source>
        <dbReference type="SAM" id="SignalP"/>
    </source>
</evidence>
<evidence type="ECO:0000256" key="4">
    <source>
        <dbReference type="ARBA" id="ARBA00022989"/>
    </source>
</evidence>
<keyword evidence="7" id="KW-0325">Glycoprotein</keyword>
<evidence type="ECO:0000256" key="7">
    <source>
        <dbReference type="ARBA" id="ARBA00023180"/>
    </source>
</evidence>
<dbReference type="GO" id="GO:0007169">
    <property type="term" value="P:cell surface receptor protein tyrosine kinase signaling pathway"/>
    <property type="evidence" value="ECO:0007669"/>
    <property type="project" value="TreeGrafter"/>
</dbReference>
<dbReference type="GO" id="GO:0005524">
    <property type="term" value="F:ATP binding"/>
    <property type="evidence" value="ECO:0007669"/>
    <property type="project" value="UniProtKB-UniRule"/>
</dbReference>
<organism evidence="14 15">
    <name type="scientific">Acanthaster planci</name>
    <name type="common">Crown-of-thorns starfish</name>
    <dbReference type="NCBI Taxonomy" id="133434"/>
    <lineage>
        <taxon>Eukaryota</taxon>
        <taxon>Metazoa</taxon>
        <taxon>Echinodermata</taxon>
        <taxon>Eleutherozoa</taxon>
        <taxon>Asterozoa</taxon>
        <taxon>Asteroidea</taxon>
        <taxon>Valvatacea</taxon>
        <taxon>Valvatida</taxon>
        <taxon>Acanthasteridae</taxon>
        <taxon>Acanthaster</taxon>
    </lineage>
</organism>
<dbReference type="InterPro" id="IPR001245">
    <property type="entry name" value="Ser-Thr/Tyr_kinase_cat_dom"/>
</dbReference>
<dbReference type="InterPro" id="IPR020635">
    <property type="entry name" value="Tyr_kinase_cat_dom"/>
</dbReference>
<dbReference type="InterPro" id="IPR013783">
    <property type="entry name" value="Ig-like_fold"/>
</dbReference>
<dbReference type="GeneID" id="110975069"/>
<dbReference type="SUPFAM" id="SSF56112">
    <property type="entry name" value="Protein kinase-like (PK-like)"/>
    <property type="match status" value="1"/>
</dbReference>
<dbReference type="Pfam" id="PF07714">
    <property type="entry name" value="PK_Tyr_Ser-Thr"/>
    <property type="match status" value="1"/>
</dbReference>
<dbReference type="InterPro" id="IPR000719">
    <property type="entry name" value="Prot_kinase_dom"/>
</dbReference>
<dbReference type="InterPro" id="IPR017441">
    <property type="entry name" value="Protein_kinase_ATP_BS"/>
</dbReference>
<dbReference type="Proteomes" id="UP000694845">
    <property type="component" value="Unplaced"/>
</dbReference>
<sequence>MDAFTFFRSSMAQLAVNDVLLLLWCFFCSVSAWTVTLSDETHNVYYEEDSEARFTCAVTLEEPKKCRFYATWYYEHGILRDRSLMNMTESSLNTTLSRENLKLTCSVHTGRGEQKNASLDVTVLYPPSSITIEMDSQQLTDNDTATVMIGRPYRFTCNASGLNPANHMMWFIKTQNGVKQAEPCWNSSRQDKDRHKDRDVSCQLDLNITKYHNRVVCRALYPDGKPCKDITVNLLIQHEHPETTTQDLETLSPTRSHISVIIPTTSSVVICVTIAIVFLLLRWHRKYALNVRETTASNELILTEDPAPTGAALSTSNRSRHDYNFPRGKITLLEVLGSGNFGQVYHATADGIYQSGRKSDVAVKILKRSADADVVEDFKKEIAIQKDFTRHPNIASMLGYCMEREPFYLIMEYLPRGNLQKYLRGRKDAWRDNTTEGDIPACPFQLLTFASQVAFGMDFLSTMGCIHRDLATRNVLLSEDLVCKLSDFGLARDVSETEQYEKTSLVQ</sequence>
<feature type="signal peptide" evidence="11">
    <location>
        <begin position="1"/>
        <end position="32"/>
    </location>
</feature>